<reference evidence="2 3" key="1">
    <citation type="journal article" date="2017" name="Genome Biol. Evol.">
        <title>Phytophthora megakarya and P. palmivora, closely related causal agents of cacao black pod rot, underwent increases in genome sizes and gene numbers by different mechanisms.</title>
        <authorList>
            <person name="Ali S.S."/>
            <person name="Shao J."/>
            <person name="Lary D.J."/>
            <person name="Kronmiller B."/>
            <person name="Shen D."/>
            <person name="Strem M.D."/>
            <person name="Amoako-Attah I."/>
            <person name="Akrofi A.Y."/>
            <person name="Begoude B.A."/>
            <person name="Ten Hoopen G.M."/>
            <person name="Coulibaly K."/>
            <person name="Kebe B.I."/>
            <person name="Melnick R.L."/>
            <person name="Guiltinan M.J."/>
            <person name="Tyler B.M."/>
            <person name="Meinhardt L.W."/>
            <person name="Bailey B.A."/>
        </authorList>
    </citation>
    <scope>NUCLEOTIDE SEQUENCE [LARGE SCALE GENOMIC DNA]</scope>
    <source>
        <strain evidence="3">sbr112.9</strain>
    </source>
</reference>
<evidence type="ECO:0000256" key="1">
    <source>
        <dbReference type="SAM" id="Phobius"/>
    </source>
</evidence>
<evidence type="ECO:0000313" key="2">
    <source>
        <dbReference type="EMBL" id="POM69886.1"/>
    </source>
</evidence>
<evidence type="ECO:0000313" key="3">
    <source>
        <dbReference type="Proteomes" id="UP000237271"/>
    </source>
</evidence>
<dbReference type="AlphaFoldDB" id="A0A2P4XWF0"/>
<protein>
    <recommendedName>
        <fullName evidence="4">PiggyBac transposable element-derived protein domain-containing protein</fullName>
    </recommendedName>
</protein>
<sequence length="141" mass="15953">MFLLDECALRSTSNRKTILKFMLDKLLRYGSKIVPLVTRGLLIIRVFYHVCDGCVTSFDDKADAAGVFKNLNSKIVLYSDARHKRHAFVIDSFYSSTILAFELLGMSGFVIGTVVVNLVRLTNHQKKAQVSFVELYPVLFI</sequence>
<keyword evidence="3" id="KW-1185">Reference proteome</keyword>
<accession>A0A2P4XWF0</accession>
<keyword evidence="1" id="KW-0472">Membrane</keyword>
<keyword evidence="1" id="KW-0812">Transmembrane</keyword>
<gene>
    <name evidence="2" type="ORF">PHPALM_13789</name>
</gene>
<feature type="transmembrane region" description="Helical" evidence="1">
    <location>
        <begin position="98"/>
        <end position="119"/>
    </location>
</feature>
<comment type="caution">
    <text evidence="2">The sequence shown here is derived from an EMBL/GenBank/DDBJ whole genome shotgun (WGS) entry which is preliminary data.</text>
</comment>
<name>A0A2P4XWF0_9STRA</name>
<proteinExistence type="predicted"/>
<keyword evidence="1" id="KW-1133">Transmembrane helix</keyword>
<dbReference type="EMBL" id="NCKW01007813">
    <property type="protein sequence ID" value="POM69886.1"/>
    <property type="molecule type" value="Genomic_DNA"/>
</dbReference>
<organism evidence="2 3">
    <name type="scientific">Phytophthora palmivora</name>
    <dbReference type="NCBI Taxonomy" id="4796"/>
    <lineage>
        <taxon>Eukaryota</taxon>
        <taxon>Sar</taxon>
        <taxon>Stramenopiles</taxon>
        <taxon>Oomycota</taxon>
        <taxon>Peronosporomycetes</taxon>
        <taxon>Peronosporales</taxon>
        <taxon>Peronosporaceae</taxon>
        <taxon>Phytophthora</taxon>
    </lineage>
</organism>
<dbReference type="Proteomes" id="UP000237271">
    <property type="component" value="Unassembled WGS sequence"/>
</dbReference>
<evidence type="ECO:0008006" key="4">
    <source>
        <dbReference type="Google" id="ProtNLM"/>
    </source>
</evidence>